<organism evidence="1">
    <name type="scientific">Picea sitchensis</name>
    <name type="common">Sitka spruce</name>
    <name type="synonym">Pinus sitchensis</name>
    <dbReference type="NCBI Taxonomy" id="3332"/>
    <lineage>
        <taxon>Eukaryota</taxon>
        <taxon>Viridiplantae</taxon>
        <taxon>Streptophyta</taxon>
        <taxon>Embryophyta</taxon>
        <taxon>Tracheophyta</taxon>
        <taxon>Spermatophyta</taxon>
        <taxon>Pinopsida</taxon>
        <taxon>Pinidae</taxon>
        <taxon>Conifers I</taxon>
        <taxon>Pinales</taxon>
        <taxon>Pinaceae</taxon>
        <taxon>Picea</taxon>
    </lineage>
</organism>
<accession>A9NWV7</accession>
<protein>
    <submittedName>
        <fullName evidence="1">Uncharacterized protein</fullName>
    </submittedName>
</protein>
<sequence length="66" mass="7527">MPMRKILYLVWSMSIKLWSSNLFFITSITKGCLCINKLLRKDTKNRNLTLCCGGISLESLNSPETT</sequence>
<name>A9NWV7_PICSI</name>
<dbReference type="AlphaFoldDB" id="A9NWV7"/>
<evidence type="ECO:0000313" key="1">
    <source>
        <dbReference type="EMBL" id="ABK25118.1"/>
    </source>
</evidence>
<proteinExistence type="evidence at transcript level"/>
<reference evidence="1" key="1">
    <citation type="journal article" date="2008" name="BMC Genomics">
        <title>A conifer genomics resource of 200,000 spruce (Picea spp.) ESTs and 6,464 high-quality, sequence-finished full-length cDNAs for Sitka spruce (Picea sitchensis).</title>
        <authorList>
            <person name="Ralph S.G."/>
            <person name="Chun H.J."/>
            <person name="Kolosova N."/>
            <person name="Cooper D."/>
            <person name="Oddy C."/>
            <person name="Ritland C.E."/>
            <person name="Kirkpatrick R."/>
            <person name="Moore R."/>
            <person name="Barber S."/>
            <person name="Holt R.A."/>
            <person name="Jones S.J."/>
            <person name="Marra M.A."/>
            <person name="Douglas C.J."/>
            <person name="Ritland K."/>
            <person name="Bohlmann J."/>
        </authorList>
    </citation>
    <scope>NUCLEOTIDE SEQUENCE</scope>
    <source>
        <tissue evidence="1">Bark</tissue>
    </source>
</reference>
<dbReference type="EMBL" id="EF085822">
    <property type="protein sequence ID" value="ABK25118.1"/>
    <property type="molecule type" value="mRNA"/>
</dbReference>